<evidence type="ECO:0000313" key="2">
    <source>
        <dbReference type="EMBL" id="CAK7340148.1"/>
    </source>
</evidence>
<proteinExistence type="predicted"/>
<dbReference type="Pfam" id="PF00169">
    <property type="entry name" value="PH"/>
    <property type="match status" value="1"/>
</dbReference>
<evidence type="ECO:0000259" key="1">
    <source>
        <dbReference type="Pfam" id="PF00169"/>
    </source>
</evidence>
<sequence>MSQRESFFEREQPLIRVDMKINDMVGNGIFGILFKWVNYGKGWRPRWFVLQDGVLSVYRIPTPLGVCIQGRYDLHPALIISKI</sequence>
<keyword evidence="3" id="KW-1185">Reference proteome</keyword>
<comment type="caution">
    <text evidence="2">The sequence shown here is derived from an EMBL/GenBank/DDBJ whole genome shotgun (WGS) entry which is preliminary data.</text>
</comment>
<gene>
    <name evidence="2" type="ORF">DCAF_LOCUS15229</name>
</gene>
<name>A0AAV1RX01_9ROSI</name>
<dbReference type="SUPFAM" id="SSF50729">
    <property type="entry name" value="PH domain-like"/>
    <property type="match status" value="1"/>
</dbReference>
<dbReference type="Proteomes" id="UP001314170">
    <property type="component" value="Unassembled WGS sequence"/>
</dbReference>
<organism evidence="2 3">
    <name type="scientific">Dovyalis caffra</name>
    <dbReference type="NCBI Taxonomy" id="77055"/>
    <lineage>
        <taxon>Eukaryota</taxon>
        <taxon>Viridiplantae</taxon>
        <taxon>Streptophyta</taxon>
        <taxon>Embryophyta</taxon>
        <taxon>Tracheophyta</taxon>
        <taxon>Spermatophyta</taxon>
        <taxon>Magnoliopsida</taxon>
        <taxon>eudicotyledons</taxon>
        <taxon>Gunneridae</taxon>
        <taxon>Pentapetalae</taxon>
        <taxon>rosids</taxon>
        <taxon>fabids</taxon>
        <taxon>Malpighiales</taxon>
        <taxon>Salicaceae</taxon>
        <taxon>Flacourtieae</taxon>
        <taxon>Dovyalis</taxon>
    </lineage>
</organism>
<reference evidence="2 3" key="1">
    <citation type="submission" date="2024-01" db="EMBL/GenBank/DDBJ databases">
        <authorList>
            <person name="Waweru B."/>
        </authorList>
    </citation>
    <scope>NUCLEOTIDE SEQUENCE [LARGE SCALE GENOMIC DNA]</scope>
</reference>
<dbReference type="EMBL" id="CAWUPB010001159">
    <property type="protein sequence ID" value="CAK7340148.1"/>
    <property type="molecule type" value="Genomic_DNA"/>
</dbReference>
<dbReference type="InterPro" id="IPR011993">
    <property type="entry name" value="PH-like_dom_sf"/>
</dbReference>
<dbReference type="Gene3D" id="2.30.29.30">
    <property type="entry name" value="Pleckstrin-homology domain (PH domain)/Phosphotyrosine-binding domain (PTB)"/>
    <property type="match status" value="1"/>
</dbReference>
<dbReference type="InterPro" id="IPR001849">
    <property type="entry name" value="PH_domain"/>
</dbReference>
<feature type="domain" description="PH" evidence="1">
    <location>
        <begin position="31"/>
        <end position="60"/>
    </location>
</feature>
<evidence type="ECO:0000313" key="3">
    <source>
        <dbReference type="Proteomes" id="UP001314170"/>
    </source>
</evidence>
<protein>
    <recommendedName>
        <fullName evidence="1">PH domain-containing protein</fullName>
    </recommendedName>
</protein>
<accession>A0AAV1RX01</accession>
<dbReference type="AlphaFoldDB" id="A0AAV1RX01"/>